<evidence type="ECO:0000313" key="2">
    <source>
        <dbReference type="Proteomes" id="UP000017862"/>
    </source>
</evidence>
<sequence length="725" mass="81698">MVELNIKKPLIDPVAPDKDAVRDAVNPLKGLQDVSNSLSQLAKEFEDLQQATAYADASTKYVLISAEAQTEFMNHLNTIDTTDPKQIGDHGKKFINGHLNQKYTKFLEGIPNRQIRQHFTTNVSHALLNFHKDALTMQIGAVSLAQDDNINKVVNSLSDGFKRDASNANLASSKEKISSQIWSLPLSPLDKQKKINHAFNSLYREQVIQQYRKSPEVFGNALSAVYKGQSTPSDNGSLSALVESSGTREIQVEDDQNIKLEGWNNLDPTERRALLNHLVSEDNKANSKKRTDMNAVIKTRDSMYKQGKRPDEKLSLEDLTNIYGVEKGFEIRDLDEFKYNITPDVAKVRLMNETDYAHFKEKANSDIVNADLSVGGLFKAQTYLNDIDKAHINSMKELREDPIKWGIENKQIDPLKFDTPENLAISLSQRSTFAKKVEKEHGLSSPFFNAGEEKLLRDQLVRKPSYETIKMYQNALRTLSDEDKDKAITGFSKIQDKAVSNVATLSSEFSTEAETVANYIILGVKHRKDVEAVLTPKGQSIADVKDTVTVAIQNMFGKLYINNDDANFNKDVEAMTLYLYGKHHAGEISSITKSTVNDNLKAVYGNEPTYIKDSTVLAPRGMKHRDFKDRLYGGTMEEVKKAGLNTINAHMANYRMLGSGKYQVLRHNNPIFSDKGEPVVVDVHKITLDQLRKAREEREERKQYKKLVNTTIHNIGIPDTRDIID</sequence>
<dbReference type="RefSeq" id="WP_007557562.1">
    <property type="nucleotide sequence ID" value="NC_022793.1"/>
</dbReference>
<evidence type="ECO:0000313" key="1">
    <source>
        <dbReference type="EMBL" id="AHA28026.1"/>
    </source>
</evidence>
<reference evidence="1 2" key="1">
    <citation type="journal article" date="2014" name="Mol. Plant Microbe Interact.">
        <title>The complete genome sequence of Candidatus Liberibacter americanus, associated with citrus Huanglongbing.</title>
        <authorList>
            <person name="Wulff N.A."/>
            <person name="Zhang S."/>
            <person name="Setubal J.C."/>
            <person name="Almeida N.F."/>
            <person name="Martins E.C."/>
            <person name="Harakava R."/>
            <person name="Kumar D."/>
            <person name="Rangel L.T."/>
            <person name="Foissac X."/>
            <person name="Bove J."/>
            <person name="Gabriel D.W."/>
        </authorList>
    </citation>
    <scope>NUCLEOTIDE SEQUENCE [LARGE SCALE GENOMIC DNA]</scope>
    <source>
        <strain evidence="1 2">Sao Paulo</strain>
    </source>
</reference>
<gene>
    <name evidence="1" type="ORF">lam_680</name>
</gene>
<name>U6B835_9HYPH</name>
<dbReference type="KEGG" id="lar:lam_680"/>
<keyword evidence="2" id="KW-1185">Reference proteome</keyword>
<dbReference type="AlphaFoldDB" id="U6B835"/>
<proteinExistence type="predicted"/>
<protein>
    <submittedName>
        <fullName evidence="1">Uncharacterized protein</fullName>
    </submittedName>
</protein>
<dbReference type="HOGENOM" id="CLU_390191_0_0_5"/>
<dbReference type="EMBL" id="CP006604">
    <property type="protein sequence ID" value="AHA28026.1"/>
    <property type="molecule type" value="Genomic_DNA"/>
</dbReference>
<dbReference type="Proteomes" id="UP000017862">
    <property type="component" value="Chromosome"/>
</dbReference>
<accession>U6B835</accession>
<dbReference type="PATRIC" id="fig|1261131.3.peg.650"/>
<organism evidence="1 2">
    <name type="scientific">Candidatus Liberibacter americanus str. Sao Paulo</name>
    <dbReference type="NCBI Taxonomy" id="1261131"/>
    <lineage>
        <taxon>Bacteria</taxon>
        <taxon>Pseudomonadati</taxon>
        <taxon>Pseudomonadota</taxon>
        <taxon>Alphaproteobacteria</taxon>
        <taxon>Hyphomicrobiales</taxon>
        <taxon>Rhizobiaceae</taxon>
        <taxon>Liberibacter</taxon>
    </lineage>
</organism>
<dbReference type="STRING" id="1261131.lam_680"/>